<reference evidence="1 2" key="1">
    <citation type="submission" date="2024-01" db="EMBL/GenBank/DDBJ databases">
        <title>The genomes of 5 underutilized Papilionoideae crops provide insights into root nodulation and disease resistanc.</title>
        <authorList>
            <person name="Jiang F."/>
        </authorList>
    </citation>
    <scope>NUCLEOTIDE SEQUENCE [LARGE SCALE GENOMIC DNA]</scope>
    <source>
        <strain evidence="1">JINMINGXINNONG_FW02</strain>
        <tissue evidence="1">Leaves</tissue>
    </source>
</reference>
<organism evidence="1 2">
    <name type="scientific">Phaseolus coccineus</name>
    <name type="common">Scarlet runner bean</name>
    <name type="synonym">Phaseolus multiflorus</name>
    <dbReference type="NCBI Taxonomy" id="3886"/>
    <lineage>
        <taxon>Eukaryota</taxon>
        <taxon>Viridiplantae</taxon>
        <taxon>Streptophyta</taxon>
        <taxon>Embryophyta</taxon>
        <taxon>Tracheophyta</taxon>
        <taxon>Spermatophyta</taxon>
        <taxon>Magnoliopsida</taxon>
        <taxon>eudicotyledons</taxon>
        <taxon>Gunneridae</taxon>
        <taxon>Pentapetalae</taxon>
        <taxon>rosids</taxon>
        <taxon>fabids</taxon>
        <taxon>Fabales</taxon>
        <taxon>Fabaceae</taxon>
        <taxon>Papilionoideae</taxon>
        <taxon>50 kb inversion clade</taxon>
        <taxon>NPAAA clade</taxon>
        <taxon>indigoferoid/millettioid clade</taxon>
        <taxon>Phaseoleae</taxon>
        <taxon>Phaseolus</taxon>
    </lineage>
</organism>
<protein>
    <submittedName>
        <fullName evidence="1">Uncharacterized protein</fullName>
    </submittedName>
</protein>
<name>A0AAN9RJA5_PHACN</name>
<evidence type="ECO:0000313" key="2">
    <source>
        <dbReference type="Proteomes" id="UP001374584"/>
    </source>
</evidence>
<dbReference type="Proteomes" id="UP001374584">
    <property type="component" value="Unassembled WGS sequence"/>
</dbReference>
<keyword evidence="2" id="KW-1185">Reference proteome</keyword>
<proteinExistence type="predicted"/>
<dbReference type="AlphaFoldDB" id="A0AAN9RJA5"/>
<comment type="caution">
    <text evidence="1">The sequence shown here is derived from an EMBL/GenBank/DDBJ whole genome shotgun (WGS) entry which is preliminary data.</text>
</comment>
<gene>
    <name evidence="1" type="ORF">VNO80_06819</name>
</gene>
<accession>A0AAN9RJA5</accession>
<evidence type="ECO:0000313" key="1">
    <source>
        <dbReference type="EMBL" id="KAK7373412.1"/>
    </source>
</evidence>
<sequence length="72" mass="8016">MCFFIILASNQTCSVRTVRISIAHTMCLFCTFENKTTDVSPHPGDDRLSLALAMPACLSPWRCPRVSRPGDE</sequence>
<dbReference type="EMBL" id="JAYMYR010000003">
    <property type="protein sequence ID" value="KAK7373412.1"/>
    <property type="molecule type" value="Genomic_DNA"/>
</dbReference>